<keyword evidence="3" id="KW-1185">Reference proteome</keyword>
<gene>
    <name evidence="2" type="ORF">RJ53_06175</name>
</gene>
<evidence type="ECO:0000313" key="3">
    <source>
        <dbReference type="Proteomes" id="UP000730161"/>
    </source>
</evidence>
<organism evidence="2 3">
    <name type="scientific">Methanocalculus chunghsingensis</name>
    <dbReference type="NCBI Taxonomy" id="156457"/>
    <lineage>
        <taxon>Archaea</taxon>
        <taxon>Methanobacteriati</taxon>
        <taxon>Methanobacteriota</taxon>
        <taxon>Stenosarchaea group</taxon>
        <taxon>Methanomicrobia</taxon>
        <taxon>Methanomicrobiales</taxon>
        <taxon>Methanocalculaceae</taxon>
        <taxon>Methanocalculus</taxon>
    </lineage>
</organism>
<dbReference type="AlphaFoldDB" id="A0A8J8B6X4"/>
<protein>
    <recommendedName>
        <fullName evidence="1">PEGA domain-containing protein</fullName>
    </recommendedName>
</protein>
<dbReference type="InterPro" id="IPR008969">
    <property type="entry name" value="CarboxyPept-like_regulatory"/>
</dbReference>
<dbReference type="Proteomes" id="UP000730161">
    <property type="component" value="Unassembled WGS sequence"/>
</dbReference>
<dbReference type="EMBL" id="JWHL01000008">
    <property type="protein sequence ID" value="MBR1369102.1"/>
    <property type="molecule type" value="Genomic_DNA"/>
</dbReference>
<name>A0A8J8B6X4_9EURY</name>
<dbReference type="InterPro" id="IPR013229">
    <property type="entry name" value="PEGA"/>
</dbReference>
<comment type="caution">
    <text evidence="2">The sequence shown here is derived from an EMBL/GenBank/DDBJ whole genome shotgun (WGS) entry which is preliminary data.</text>
</comment>
<dbReference type="Gene3D" id="2.60.40.1120">
    <property type="entry name" value="Carboxypeptidase-like, regulatory domain"/>
    <property type="match status" value="1"/>
</dbReference>
<dbReference type="SUPFAM" id="SSF49464">
    <property type="entry name" value="Carboxypeptidase regulatory domain-like"/>
    <property type="match status" value="1"/>
</dbReference>
<evidence type="ECO:0000313" key="2">
    <source>
        <dbReference type="EMBL" id="MBR1369102.1"/>
    </source>
</evidence>
<feature type="domain" description="PEGA" evidence="1">
    <location>
        <begin position="15"/>
        <end position="81"/>
    </location>
</feature>
<dbReference type="Pfam" id="PF08308">
    <property type="entry name" value="PEGA"/>
    <property type="match status" value="1"/>
</dbReference>
<evidence type="ECO:0000259" key="1">
    <source>
        <dbReference type="Pfam" id="PF08308"/>
    </source>
</evidence>
<accession>A0A8J8B6X4</accession>
<sequence length="118" mass="12710">MIGETGRLTLTEERGSLQVTVSPYGAQVEIDSEYQGETPLGISLPPGGYHLVVTHDGYEPLIMDITIYDGRTTSLVTNLTPVLMPEPPETTVPPATEAAGWWTALAGAGLLIGYRLRR</sequence>
<reference evidence="2" key="1">
    <citation type="submission" date="2014-12" db="EMBL/GenBank/DDBJ databases">
        <authorList>
            <person name="Huang H.-H."/>
            <person name="Chen S.-C."/>
            <person name="Lai M.-C."/>
        </authorList>
    </citation>
    <scope>NUCLEOTIDE SEQUENCE</scope>
    <source>
        <strain evidence="2">K1F9705b</strain>
    </source>
</reference>
<proteinExistence type="predicted"/>